<dbReference type="InterPro" id="IPR004843">
    <property type="entry name" value="Calcineurin-like_PHP"/>
</dbReference>
<reference evidence="4 5" key="2">
    <citation type="journal article" date="2013" name="Genome Announc.">
        <title>Genome Sequence of Growth-Improving Paenibacillus mucilaginosus Strain KNP414.</title>
        <authorList>
            <person name="Lu J.J."/>
            <person name="Wang J.F."/>
            <person name="Hu X.F."/>
        </authorList>
    </citation>
    <scope>NUCLEOTIDE SEQUENCE [LARGE SCALE GENOMIC DNA]</scope>
    <source>
        <strain evidence="4 5">KNP414</strain>
    </source>
</reference>
<evidence type="ECO:0000313" key="5">
    <source>
        <dbReference type="Proteomes" id="UP000006620"/>
    </source>
</evidence>
<dbReference type="Pfam" id="PF00149">
    <property type="entry name" value="Metallophos"/>
    <property type="match status" value="1"/>
</dbReference>
<keyword evidence="2" id="KW-0472">Membrane</keyword>
<protein>
    <submittedName>
        <fullName evidence="4">Metallophosphoesterase</fullName>
    </submittedName>
</protein>
<reference evidence="5" key="1">
    <citation type="submission" date="2011-06" db="EMBL/GenBank/DDBJ databases">
        <title>Complete genome sequence of Paenibacillus mucilaginosus KNP414.</title>
        <authorList>
            <person name="Wang J."/>
            <person name="Hu S."/>
            <person name="Hu X."/>
            <person name="Zhang B."/>
            <person name="Dong D."/>
            <person name="Zhang S."/>
            <person name="Zhao K."/>
            <person name="Wu D."/>
        </authorList>
    </citation>
    <scope>NUCLEOTIDE SEQUENCE [LARGE SCALE GENOMIC DNA]</scope>
    <source>
        <strain evidence="5">KNP414</strain>
    </source>
</reference>
<dbReference type="InterPro" id="IPR029052">
    <property type="entry name" value="Metallo-depent_PP-like"/>
</dbReference>
<dbReference type="PATRIC" id="fig|1036673.3.peg.3160"/>
<dbReference type="PANTHER" id="PTHR43143">
    <property type="entry name" value="METALLOPHOSPHOESTERASE, CALCINEURIN SUPERFAMILY"/>
    <property type="match status" value="1"/>
</dbReference>
<evidence type="ECO:0000256" key="2">
    <source>
        <dbReference type="SAM" id="Phobius"/>
    </source>
</evidence>
<feature type="domain" description="Calcineurin-like phosphoesterase" evidence="3">
    <location>
        <begin position="552"/>
        <end position="742"/>
    </location>
</feature>
<name>F8F8T4_PAEMK</name>
<dbReference type="KEGG" id="pms:KNP414_03438"/>
<gene>
    <name evidence="4" type="ordered locus">KNP414_03438</name>
</gene>
<dbReference type="HOGENOM" id="CLU_325129_0_0_9"/>
<dbReference type="RefSeq" id="WP_013917153.1">
    <property type="nucleotide sequence ID" value="NC_015690.1"/>
</dbReference>
<dbReference type="InterPro" id="IPR013783">
    <property type="entry name" value="Ig-like_fold"/>
</dbReference>
<dbReference type="InterPro" id="IPR051918">
    <property type="entry name" value="STPP_CPPED1"/>
</dbReference>
<feature type="transmembrane region" description="Helical" evidence="2">
    <location>
        <begin position="21"/>
        <end position="39"/>
    </location>
</feature>
<accession>F8F8T4</accession>
<proteinExistence type="predicted"/>
<dbReference type="PANTHER" id="PTHR43143:SF5">
    <property type="entry name" value="SECRETED PROTEIN"/>
    <property type="match status" value="1"/>
</dbReference>
<evidence type="ECO:0000259" key="3">
    <source>
        <dbReference type="Pfam" id="PF00149"/>
    </source>
</evidence>
<dbReference type="EMBL" id="CP002869">
    <property type="protein sequence ID" value="AEI41996.1"/>
    <property type="molecule type" value="Genomic_DNA"/>
</dbReference>
<organism evidence="4 5">
    <name type="scientific">Paenibacillus mucilaginosus (strain KNP414)</name>
    <dbReference type="NCBI Taxonomy" id="1036673"/>
    <lineage>
        <taxon>Bacteria</taxon>
        <taxon>Bacillati</taxon>
        <taxon>Bacillota</taxon>
        <taxon>Bacilli</taxon>
        <taxon>Bacillales</taxon>
        <taxon>Paenibacillaceae</taxon>
        <taxon>Paenibacillus</taxon>
    </lineage>
</organism>
<evidence type="ECO:0000313" key="4">
    <source>
        <dbReference type="EMBL" id="AEI41996.1"/>
    </source>
</evidence>
<dbReference type="Gene3D" id="2.60.40.10">
    <property type="entry name" value="Immunoglobulins"/>
    <property type="match status" value="1"/>
</dbReference>
<dbReference type="GO" id="GO:0016787">
    <property type="term" value="F:hydrolase activity"/>
    <property type="evidence" value="ECO:0007669"/>
    <property type="project" value="InterPro"/>
</dbReference>
<dbReference type="Proteomes" id="UP000006620">
    <property type="component" value="Chromosome"/>
</dbReference>
<keyword evidence="2" id="KW-1133">Transmembrane helix</keyword>
<feature type="compositionally biased region" description="Basic and acidic residues" evidence="1">
    <location>
        <begin position="420"/>
        <end position="432"/>
    </location>
</feature>
<sequence length="887" mass="98970">MAEIDPKSGPGPDPGAGGKRRLWMAILALGLVLLAGLVWQRLQSGAWSLQTDDADGYVLSLDEGETVQGSKTILATAPDAKTLPRLTIDGREAPVRPVMEQDAVLFFEAQGLRGAEGYRSSIWVNGRLIHTLEDTTEAFTPMEVRIPGAALRTGVNEITLRSGGKGAPEDTGGERSAWKFRGLTFTLADGTLLEDPDYRTSAVYTVGVPAPKKPEEEPLEKTLHFTIKEEKYRTVYHVWNTKEAAEGLHEVGLRAARNFGLGPRRTVNVRVDNTPPSVQVLSPVEGRVYKNKVSVTVQAADEGTEEKPSLVAKLDGQVIEVPAVLETAALPVGEHRLVVTASDKAGNEKETAVSFLVQDEMPYPPSVPSPADKAAVTGGTARLSVQAGDAAKDPLHVGFYKARRYDLGQPGSRHTASLHSADREPPVEREPAGETQMTQAQRALVSAQDGAYLVTDHKERFPYHRFSFEVGDRLPVDTEVVWKGHSLPDRRVTLYLWNYAKSLWEEADSGQGTEDFTLRGRIVPAEMVREGRVEVLVQDRIPTPGEYDFAFVWMSDTQYYSETYPKIYDIMTRWTVDNWAKRKFSYLIHTGDIVNNWNSRKEWENASASMRILDEANIPYGVLAGNHDVSYGGEYDEYWKYFGVDRFRHQPTFGADLDNNRDHYDLISVKGHDFVIVYLGWLIDQKSFDWANGVLKKYADRNAIIAVHEYLKPNKHYFGQGQTIWDKLVLPNSNVVMVLGGHNPGAAHNVKKVGSRTVLEMLSDYQNGPEGGQGFMRFLQFDLERERLLVNTFSPYLNKWNFFKPELDELELPLKLKPIDKRVATDYIGVYARTDELIGEADRVPSGSRAEVPYPGLAPGSVYAWYAAAKDEFGGVSRSDVWTFEVK</sequence>
<dbReference type="AlphaFoldDB" id="F8F8T4"/>
<keyword evidence="2" id="KW-0812">Transmembrane</keyword>
<dbReference type="SUPFAM" id="SSF56300">
    <property type="entry name" value="Metallo-dependent phosphatases"/>
    <property type="match status" value="1"/>
</dbReference>
<evidence type="ECO:0000256" key="1">
    <source>
        <dbReference type="SAM" id="MobiDB-lite"/>
    </source>
</evidence>
<feature type="region of interest" description="Disordered" evidence="1">
    <location>
        <begin position="408"/>
        <end position="434"/>
    </location>
</feature>
<dbReference type="Gene3D" id="3.60.21.10">
    <property type="match status" value="1"/>
</dbReference>